<name>A0A0D3BR81_BRAOL</name>
<dbReference type="OMA" id="NYNGTHM"/>
<keyword evidence="6" id="KW-0805">Transcription regulation</keyword>
<reference evidence="11 12" key="1">
    <citation type="journal article" date="2014" name="Genome Biol.">
        <title>Transcriptome and methylome profiling reveals relics of genome dominance in the mesopolyploid Brassica oleracea.</title>
        <authorList>
            <person name="Parkin I.A."/>
            <person name="Koh C."/>
            <person name="Tang H."/>
            <person name="Robinson S.J."/>
            <person name="Kagale S."/>
            <person name="Clarke W.E."/>
            <person name="Town C.D."/>
            <person name="Nixon J."/>
            <person name="Krishnakumar V."/>
            <person name="Bidwell S.L."/>
            <person name="Denoeud F."/>
            <person name="Belcram H."/>
            <person name="Links M.G."/>
            <person name="Just J."/>
            <person name="Clarke C."/>
            <person name="Bender T."/>
            <person name="Huebert T."/>
            <person name="Mason A.S."/>
            <person name="Pires J.C."/>
            <person name="Barker G."/>
            <person name="Moore J."/>
            <person name="Walley P.G."/>
            <person name="Manoli S."/>
            <person name="Batley J."/>
            <person name="Edwards D."/>
            <person name="Nelson M.N."/>
            <person name="Wang X."/>
            <person name="Paterson A.H."/>
            <person name="King G."/>
            <person name="Bancroft I."/>
            <person name="Chalhoub B."/>
            <person name="Sharpe A.G."/>
        </authorList>
    </citation>
    <scope>NUCLEOTIDE SEQUENCE</scope>
    <source>
        <strain evidence="11 12">cv. TO1000</strain>
    </source>
</reference>
<reference evidence="11" key="2">
    <citation type="submission" date="2015-03" db="UniProtKB">
        <authorList>
            <consortium name="EnsemblPlants"/>
        </authorList>
    </citation>
    <scope>IDENTIFICATION</scope>
</reference>
<dbReference type="Gene3D" id="3.30.160.60">
    <property type="entry name" value="Classic Zinc Finger"/>
    <property type="match status" value="2"/>
</dbReference>
<dbReference type="STRING" id="109376.A0A0D3BR81"/>
<dbReference type="Gramene" id="Bo4g030570.1">
    <property type="protein sequence ID" value="Bo4g030570.1"/>
    <property type="gene ID" value="Bo4g030570"/>
</dbReference>
<dbReference type="SMART" id="SM00355">
    <property type="entry name" value="ZnF_C2H2"/>
    <property type="match status" value="2"/>
</dbReference>
<dbReference type="OrthoDB" id="9411774at2759"/>
<keyword evidence="7" id="KW-0804">Transcription</keyword>
<dbReference type="GO" id="GO:0008270">
    <property type="term" value="F:zinc ion binding"/>
    <property type="evidence" value="ECO:0007669"/>
    <property type="project" value="UniProtKB-KW"/>
</dbReference>
<keyword evidence="2" id="KW-0479">Metal-binding</keyword>
<dbReference type="Proteomes" id="UP000032141">
    <property type="component" value="Chromosome C4"/>
</dbReference>
<keyword evidence="8" id="KW-0539">Nucleus</keyword>
<keyword evidence="4 9" id="KW-0863">Zinc-finger</keyword>
<dbReference type="GO" id="GO:0006950">
    <property type="term" value="P:response to stress"/>
    <property type="evidence" value="ECO:0007669"/>
    <property type="project" value="TreeGrafter"/>
</dbReference>
<evidence type="ECO:0000256" key="2">
    <source>
        <dbReference type="ARBA" id="ARBA00022723"/>
    </source>
</evidence>
<evidence type="ECO:0000259" key="10">
    <source>
        <dbReference type="PROSITE" id="PS50157"/>
    </source>
</evidence>
<evidence type="ECO:0000256" key="4">
    <source>
        <dbReference type="ARBA" id="ARBA00022771"/>
    </source>
</evidence>
<evidence type="ECO:0000256" key="8">
    <source>
        <dbReference type="ARBA" id="ARBA00023242"/>
    </source>
</evidence>
<organism evidence="11 12">
    <name type="scientific">Brassica oleracea var. oleracea</name>
    <dbReference type="NCBI Taxonomy" id="109376"/>
    <lineage>
        <taxon>Eukaryota</taxon>
        <taxon>Viridiplantae</taxon>
        <taxon>Streptophyta</taxon>
        <taxon>Embryophyta</taxon>
        <taxon>Tracheophyta</taxon>
        <taxon>Spermatophyta</taxon>
        <taxon>Magnoliopsida</taxon>
        <taxon>eudicotyledons</taxon>
        <taxon>Gunneridae</taxon>
        <taxon>Pentapetalae</taxon>
        <taxon>rosids</taxon>
        <taxon>malvids</taxon>
        <taxon>Brassicales</taxon>
        <taxon>Brassicaceae</taxon>
        <taxon>Brassiceae</taxon>
        <taxon>Brassica</taxon>
    </lineage>
</organism>
<dbReference type="AlphaFoldDB" id="A0A0D3BR81"/>
<evidence type="ECO:0000256" key="1">
    <source>
        <dbReference type="ARBA" id="ARBA00004123"/>
    </source>
</evidence>
<dbReference type="KEGG" id="boe:106340892"/>
<evidence type="ECO:0000313" key="11">
    <source>
        <dbReference type="EnsemblPlants" id="Bo4g030570.1"/>
    </source>
</evidence>
<dbReference type="PANTHER" id="PTHR26374:SF385">
    <property type="entry name" value="ZINC FINGER PROTEIN ZAT11"/>
    <property type="match status" value="1"/>
</dbReference>
<dbReference type="eggNOG" id="KOG1721">
    <property type="taxonomic scope" value="Eukaryota"/>
</dbReference>
<evidence type="ECO:0000313" key="12">
    <source>
        <dbReference type="Proteomes" id="UP000032141"/>
    </source>
</evidence>
<evidence type="ECO:0000256" key="3">
    <source>
        <dbReference type="ARBA" id="ARBA00022737"/>
    </source>
</evidence>
<dbReference type="HOGENOM" id="CLU_059471_3_0_1"/>
<dbReference type="RefSeq" id="XP_013635180.1">
    <property type="nucleotide sequence ID" value="XM_013779726.1"/>
</dbReference>
<protein>
    <recommendedName>
        <fullName evidence="10">C2H2-type domain-containing protein</fullName>
    </recommendedName>
</protein>
<dbReference type="GeneID" id="106340892"/>
<evidence type="ECO:0000256" key="7">
    <source>
        <dbReference type="ARBA" id="ARBA00023163"/>
    </source>
</evidence>
<dbReference type="GO" id="GO:0010200">
    <property type="term" value="P:response to chitin"/>
    <property type="evidence" value="ECO:0007669"/>
    <property type="project" value="TreeGrafter"/>
</dbReference>
<dbReference type="EnsemblPlants" id="Bo4g030570.1">
    <property type="protein sequence ID" value="Bo4g030570.1"/>
    <property type="gene ID" value="Bo4g030570"/>
</dbReference>
<dbReference type="GO" id="GO:0005634">
    <property type="term" value="C:nucleus"/>
    <property type="evidence" value="ECO:0007669"/>
    <property type="project" value="UniProtKB-SubCell"/>
</dbReference>
<dbReference type="SUPFAM" id="SSF57667">
    <property type="entry name" value="beta-beta-alpha zinc fingers"/>
    <property type="match status" value="1"/>
</dbReference>
<dbReference type="PROSITE" id="PS50157">
    <property type="entry name" value="ZINC_FINGER_C2H2_2"/>
    <property type="match status" value="2"/>
</dbReference>
<keyword evidence="3" id="KW-0677">Repeat</keyword>
<evidence type="ECO:0000256" key="5">
    <source>
        <dbReference type="ARBA" id="ARBA00022833"/>
    </source>
</evidence>
<feature type="domain" description="C2H2-type" evidence="10">
    <location>
        <begin position="95"/>
        <end position="122"/>
    </location>
</feature>
<sequence>MKRERSEFEESIKMSDDIARCLMILSQTSMVKQVDVNQYTERNTSNRFECKTCNKRFSSFQALGGHRASHKKPKLSVEQKEVKHVTNNYNGTHMHECTICGQSFGTGQALGGHMRRHRSSMKVEPSQLISPVISNVPVLKRCSSSKRVLSLDLNLTPLENDLETIFGKTFFPNIDMKFVV</sequence>
<dbReference type="InterPro" id="IPR013087">
    <property type="entry name" value="Znf_C2H2_type"/>
</dbReference>
<comment type="subcellular location">
    <subcellularLocation>
        <location evidence="1">Nucleus</location>
    </subcellularLocation>
</comment>
<feature type="domain" description="C2H2-type" evidence="10">
    <location>
        <begin position="48"/>
        <end position="75"/>
    </location>
</feature>
<dbReference type="PROSITE" id="PS00028">
    <property type="entry name" value="ZINC_FINGER_C2H2_1"/>
    <property type="match status" value="2"/>
</dbReference>
<proteinExistence type="predicted"/>
<evidence type="ECO:0000256" key="6">
    <source>
        <dbReference type="ARBA" id="ARBA00023015"/>
    </source>
</evidence>
<accession>A0A0D3BR81</accession>
<dbReference type="Pfam" id="PF13912">
    <property type="entry name" value="zf-C2H2_6"/>
    <property type="match status" value="2"/>
</dbReference>
<dbReference type="PANTHER" id="PTHR26374">
    <property type="entry name" value="ZINC FINGER PROTEIN ZAT5"/>
    <property type="match status" value="1"/>
</dbReference>
<keyword evidence="12" id="KW-1185">Reference proteome</keyword>
<evidence type="ECO:0000256" key="9">
    <source>
        <dbReference type="PROSITE-ProRule" id="PRU00042"/>
    </source>
</evidence>
<keyword evidence="5" id="KW-0862">Zinc</keyword>
<dbReference type="InterPro" id="IPR036236">
    <property type="entry name" value="Znf_C2H2_sf"/>
</dbReference>